<evidence type="ECO:0000259" key="2">
    <source>
        <dbReference type="Pfam" id="PF11268"/>
    </source>
</evidence>
<dbReference type="Proteomes" id="UP000318331">
    <property type="component" value="Unassembled WGS sequence"/>
</dbReference>
<keyword evidence="4" id="KW-1185">Reference proteome</keyword>
<accession>A0A543HSC1</accession>
<gene>
    <name evidence="3" type="ORF">FB466_2105</name>
</gene>
<organism evidence="3 4">
    <name type="scientific">Klugiella xanthotipulae</name>
    <dbReference type="NCBI Taxonomy" id="244735"/>
    <lineage>
        <taxon>Bacteria</taxon>
        <taxon>Bacillati</taxon>
        <taxon>Actinomycetota</taxon>
        <taxon>Actinomycetes</taxon>
        <taxon>Micrococcales</taxon>
        <taxon>Microbacteriaceae</taxon>
        <taxon>Klugiella</taxon>
    </lineage>
</organism>
<dbReference type="InterPro" id="IPR047682">
    <property type="entry name" value="SepH-like"/>
</dbReference>
<name>A0A543HSC1_9MICO</name>
<feature type="compositionally biased region" description="Polar residues" evidence="1">
    <location>
        <begin position="298"/>
        <end position="307"/>
    </location>
</feature>
<dbReference type="NCBIfam" id="NF040712">
    <property type="entry name" value="SepH"/>
    <property type="match status" value="1"/>
</dbReference>
<feature type="compositionally biased region" description="Basic and acidic residues" evidence="1">
    <location>
        <begin position="200"/>
        <end position="209"/>
    </location>
</feature>
<dbReference type="Pfam" id="PF11268">
    <property type="entry name" value="DUF3071"/>
    <property type="match status" value="1"/>
</dbReference>
<evidence type="ECO:0000313" key="4">
    <source>
        <dbReference type="Proteomes" id="UP000318331"/>
    </source>
</evidence>
<dbReference type="EMBL" id="VFPN01000003">
    <property type="protein sequence ID" value="TQM61169.1"/>
    <property type="molecule type" value="Genomic_DNA"/>
</dbReference>
<sequence length="385" mass="42477">MQELRVVGIEDGYLIVSNDAGESFRVLADESLFSEVRRLTKRDTDQVRVSPRIIQSHIRSGHTREEISTLTGASTEDIEKYEGPVLAEREYILSSALAVSVVLNTSQAEMQQLRFGDALSIRLDTLSASERIWTCWRDEDSGWLIQLAFVANDISHQAVWAFDNKRSALTPINSDAITLSKQGDISDRLIPKLRAVEPTEPRLHSDRFDSGAFDPNSLTAATTPDHTESTENPGEDLPQESYWSREVDELAVSRADDHTDFGQTADLLEALRRRRGERESAAAQAQSDSSSVEKQDAESSATTTPLFSANEVPPIDATEQVITRGSRSSHPEHPSSGIIPAENEDAHGNESAPAATTPRGRKKRAEMPSWDDILFGGPRNDDDPV</sequence>
<reference evidence="3 4" key="1">
    <citation type="submission" date="2019-06" db="EMBL/GenBank/DDBJ databases">
        <title>Sequencing the genomes of 1000 actinobacteria strains.</title>
        <authorList>
            <person name="Klenk H.-P."/>
        </authorList>
    </citation>
    <scope>NUCLEOTIDE SEQUENCE [LARGE SCALE GENOMIC DNA]</scope>
    <source>
        <strain evidence="3 4">DSM 18031</strain>
    </source>
</reference>
<proteinExistence type="predicted"/>
<dbReference type="RefSeq" id="WP_141918307.1">
    <property type="nucleotide sequence ID" value="NZ_BAAAYS010000004.1"/>
</dbReference>
<feature type="region of interest" description="Disordered" evidence="1">
    <location>
        <begin position="200"/>
        <end position="242"/>
    </location>
</feature>
<feature type="domain" description="DUF3071" evidence="2">
    <location>
        <begin position="1"/>
        <end position="162"/>
    </location>
</feature>
<evidence type="ECO:0000256" key="1">
    <source>
        <dbReference type="SAM" id="MobiDB-lite"/>
    </source>
</evidence>
<dbReference type="OrthoDB" id="5180791at2"/>
<evidence type="ECO:0000313" key="3">
    <source>
        <dbReference type="EMBL" id="TQM61169.1"/>
    </source>
</evidence>
<comment type="caution">
    <text evidence="3">The sequence shown here is derived from an EMBL/GenBank/DDBJ whole genome shotgun (WGS) entry which is preliminary data.</text>
</comment>
<protein>
    <submittedName>
        <fullName evidence="3">DUF3071 family protein</fullName>
    </submittedName>
</protein>
<feature type="compositionally biased region" description="Low complexity" evidence="1">
    <location>
        <begin position="281"/>
        <end position="290"/>
    </location>
</feature>
<dbReference type="AlphaFoldDB" id="A0A543HSC1"/>
<dbReference type="InterPro" id="IPR021421">
    <property type="entry name" value="DUF3071"/>
</dbReference>
<feature type="region of interest" description="Disordered" evidence="1">
    <location>
        <begin position="274"/>
        <end position="385"/>
    </location>
</feature>